<keyword evidence="2" id="KW-0732">Signal</keyword>
<feature type="region of interest" description="Disordered" evidence="1">
    <location>
        <begin position="140"/>
        <end position="172"/>
    </location>
</feature>
<keyword evidence="4" id="KW-1185">Reference proteome</keyword>
<dbReference type="AlphaFoldDB" id="A0AAV7LEE2"/>
<proteinExistence type="predicted"/>
<protein>
    <submittedName>
        <fullName evidence="3">Uncharacterized protein</fullName>
    </submittedName>
</protein>
<sequence length="172" mass="18924">MGIIWRHIRFKDFCSICLAALGWSLPWPQPYQIEPLPTALQLAVVVVVMEPNKVVEALRILQQEGREDLIKEGVLEQAWVGLKRPKRSSAEGVSAAILACTSPAGSPRKSKKFRAKSISGRKVSVSPERVLQENELRVDLPGGRSCRSGGVKVPRRSGASYRQRPSGGGRTR</sequence>
<comment type="caution">
    <text evidence="3">The sequence shown here is derived from an EMBL/GenBank/DDBJ whole genome shotgun (WGS) entry which is preliminary data.</text>
</comment>
<dbReference type="Proteomes" id="UP001066276">
    <property type="component" value="Chromosome 11"/>
</dbReference>
<reference evidence="3" key="1">
    <citation type="journal article" date="2022" name="bioRxiv">
        <title>Sequencing and chromosome-scale assembly of the giantPleurodeles waltlgenome.</title>
        <authorList>
            <person name="Brown T."/>
            <person name="Elewa A."/>
            <person name="Iarovenko S."/>
            <person name="Subramanian E."/>
            <person name="Araus A.J."/>
            <person name="Petzold A."/>
            <person name="Susuki M."/>
            <person name="Suzuki K.-i.T."/>
            <person name="Hayashi T."/>
            <person name="Toyoda A."/>
            <person name="Oliveira C."/>
            <person name="Osipova E."/>
            <person name="Leigh N.D."/>
            <person name="Simon A."/>
            <person name="Yun M.H."/>
        </authorList>
    </citation>
    <scope>NUCLEOTIDE SEQUENCE</scope>
    <source>
        <strain evidence="3">20211129_DDA</strain>
        <tissue evidence="3">Liver</tissue>
    </source>
</reference>
<evidence type="ECO:0000313" key="4">
    <source>
        <dbReference type="Proteomes" id="UP001066276"/>
    </source>
</evidence>
<feature type="signal peptide" evidence="2">
    <location>
        <begin position="1"/>
        <end position="24"/>
    </location>
</feature>
<gene>
    <name evidence="3" type="ORF">NDU88_002543</name>
</gene>
<organism evidence="3 4">
    <name type="scientific">Pleurodeles waltl</name>
    <name type="common">Iberian ribbed newt</name>
    <dbReference type="NCBI Taxonomy" id="8319"/>
    <lineage>
        <taxon>Eukaryota</taxon>
        <taxon>Metazoa</taxon>
        <taxon>Chordata</taxon>
        <taxon>Craniata</taxon>
        <taxon>Vertebrata</taxon>
        <taxon>Euteleostomi</taxon>
        <taxon>Amphibia</taxon>
        <taxon>Batrachia</taxon>
        <taxon>Caudata</taxon>
        <taxon>Salamandroidea</taxon>
        <taxon>Salamandridae</taxon>
        <taxon>Pleurodelinae</taxon>
        <taxon>Pleurodeles</taxon>
    </lineage>
</organism>
<feature type="chain" id="PRO_5043540948" evidence="2">
    <location>
        <begin position="25"/>
        <end position="172"/>
    </location>
</feature>
<feature type="region of interest" description="Disordered" evidence="1">
    <location>
        <begin position="102"/>
        <end position="122"/>
    </location>
</feature>
<accession>A0AAV7LEE2</accession>
<evidence type="ECO:0000256" key="1">
    <source>
        <dbReference type="SAM" id="MobiDB-lite"/>
    </source>
</evidence>
<name>A0AAV7LEE2_PLEWA</name>
<evidence type="ECO:0000313" key="3">
    <source>
        <dbReference type="EMBL" id="KAJ1089392.1"/>
    </source>
</evidence>
<evidence type="ECO:0000256" key="2">
    <source>
        <dbReference type="SAM" id="SignalP"/>
    </source>
</evidence>
<dbReference type="EMBL" id="JANPWB010000015">
    <property type="protein sequence ID" value="KAJ1089392.1"/>
    <property type="molecule type" value="Genomic_DNA"/>
</dbReference>